<proteinExistence type="predicted"/>
<accession>A0A170PM90</accession>
<dbReference type="AlphaFoldDB" id="A0A170PM90"/>
<dbReference type="EMBL" id="CZQC01000066">
    <property type="protein sequence ID" value="CUS42426.1"/>
    <property type="molecule type" value="Genomic_DNA"/>
</dbReference>
<name>A0A170PM90_9ZZZZ</name>
<sequence length="275" mass="31475">MLRIISLSLILVFIAGCSGQSTAELRRLQMLEAQRAEEAAREAQKLAAERDTRIQTRLNDANNAWENDRNLTSIDITSLFENHGAQLTAGKTYFIEFELQAARYNYGEDKQSFTIVGMRNLPSSKVYSPIFPDENALYQPGQKAKSVLEFTLRDEKEENQMAQLVEREDGQRWVAAVLNFKDYESLVTLQNSWRWEPGLFDDISWHVPPEVAYPQTSSRSLSMQIGFRFCPLDRCYLDSNYRKHAIHGVRADVISIAIGNRDTDNILAEFVRDAL</sequence>
<gene>
    <name evidence="1" type="ORF">MGWOODY_Tha191</name>
</gene>
<evidence type="ECO:0000313" key="1">
    <source>
        <dbReference type="EMBL" id="CUS42426.1"/>
    </source>
</evidence>
<dbReference type="PROSITE" id="PS51257">
    <property type="entry name" value="PROKAR_LIPOPROTEIN"/>
    <property type="match status" value="1"/>
</dbReference>
<protein>
    <submittedName>
        <fullName evidence="1">Uncharacterized protein</fullName>
    </submittedName>
</protein>
<reference evidence="1" key="1">
    <citation type="submission" date="2015-10" db="EMBL/GenBank/DDBJ databases">
        <authorList>
            <person name="Gilbert D.G."/>
        </authorList>
    </citation>
    <scope>NUCLEOTIDE SEQUENCE</scope>
</reference>
<organism evidence="1">
    <name type="scientific">hydrothermal vent metagenome</name>
    <dbReference type="NCBI Taxonomy" id="652676"/>
    <lineage>
        <taxon>unclassified sequences</taxon>
        <taxon>metagenomes</taxon>
        <taxon>ecological metagenomes</taxon>
    </lineage>
</organism>